<dbReference type="GO" id="GO:0005634">
    <property type="term" value="C:nucleus"/>
    <property type="evidence" value="ECO:0007669"/>
    <property type="project" value="UniProtKB-SubCell"/>
</dbReference>
<sequence>MANGMTPTTGGTIEPRYVFFTPPGLAPLQQAQYHAQQQGLGLAMAGSPLETQRIAAQAAMRRGMTTWKVTTTNGNGGGGALPTMTTTSITPTLPLPPTTEKGKAKEKAKAAVVAQPLLATGDWEKDLVQLAKTAELKKHALTLQLHTAHILSAHAAIDQKSRAVEDVKEQKNRLESERKRLIDLLAQINDDRTAADLLETSLERERTQLRNKITELEEGEYKEARGEVERLRKDLGQPPLPSLREMVEGLGSEYLEQRRAAGPSAGPAPPAANTGPGEAAAPVVKKRKRAPASAPSGAAGAATSGEPAPVKRPRGRPRKSAPAVPPPPSGHGAQGVPVGGTVMV</sequence>
<dbReference type="PROSITE" id="PS00354">
    <property type="entry name" value="HMGI_Y"/>
    <property type="match status" value="1"/>
</dbReference>
<feature type="region of interest" description="Disordered" evidence="4">
    <location>
        <begin position="259"/>
        <end position="344"/>
    </location>
</feature>
<name>A0A8H6W3D6_9AGAR</name>
<dbReference type="Proteomes" id="UP000636479">
    <property type="component" value="Unassembled WGS sequence"/>
</dbReference>
<keyword evidence="6" id="KW-1185">Reference proteome</keyword>
<evidence type="ECO:0000313" key="5">
    <source>
        <dbReference type="EMBL" id="KAF7304139.1"/>
    </source>
</evidence>
<dbReference type="GeneID" id="59345706"/>
<dbReference type="EMBL" id="JACAZF010000005">
    <property type="protein sequence ID" value="KAF7304139.1"/>
    <property type="molecule type" value="Genomic_DNA"/>
</dbReference>
<feature type="region of interest" description="Disordered" evidence="4">
    <location>
        <begin position="71"/>
        <end position="100"/>
    </location>
</feature>
<reference evidence="5" key="1">
    <citation type="submission" date="2020-05" db="EMBL/GenBank/DDBJ databases">
        <title>Mycena genomes resolve the evolution of fungal bioluminescence.</title>
        <authorList>
            <person name="Tsai I.J."/>
        </authorList>
    </citation>
    <scope>NUCLEOTIDE SEQUENCE</scope>
    <source>
        <strain evidence="5">171206Taipei</strain>
    </source>
</reference>
<dbReference type="PANTHER" id="PTHR31058">
    <property type="entry name" value="ZINC FINGER C4H2 DOMAIN-CONTAINING PROTEIN"/>
    <property type="match status" value="1"/>
</dbReference>
<evidence type="ECO:0000313" key="6">
    <source>
        <dbReference type="Proteomes" id="UP000636479"/>
    </source>
</evidence>
<evidence type="ECO:0000256" key="3">
    <source>
        <dbReference type="SAM" id="Coils"/>
    </source>
</evidence>
<comment type="caution">
    <text evidence="5">The sequence shown here is derived from an EMBL/GenBank/DDBJ whole genome shotgun (WGS) entry which is preliminary data.</text>
</comment>
<dbReference type="InterPro" id="IPR000637">
    <property type="entry name" value="HMGI/Y_DNA-bd_CS"/>
</dbReference>
<organism evidence="5 6">
    <name type="scientific">Mycena indigotica</name>
    <dbReference type="NCBI Taxonomy" id="2126181"/>
    <lineage>
        <taxon>Eukaryota</taxon>
        <taxon>Fungi</taxon>
        <taxon>Dikarya</taxon>
        <taxon>Basidiomycota</taxon>
        <taxon>Agaricomycotina</taxon>
        <taxon>Agaricomycetes</taxon>
        <taxon>Agaricomycetidae</taxon>
        <taxon>Agaricales</taxon>
        <taxon>Marasmiineae</taxon>
        <taxon>Mycenaceae</taxon>
        <taxon>Mycena</taxon>
    </lineage>
</organism>
<comment type="subcellular location">
    <subcellularLocation>
        <location evidence="1">Nucleus</location>
    </subcellularLocation>
</comment>
<feature type="coiled-coil region" evidence="3">
    <location>
        <begin position="157"/>
        <end position="234"/>
    </location>
</feature>
<dbReference type="RefSeq" id="XP_037221111.1">
    <property type="nucleotide sequence ID" value="XM_037363190.1"/>
</dbReference>
<dbReference type="AlphaFoldDB" id="A0A8H6W3D6"/>
<keyword evidence="3" id="KW-0175">Coiled coil</keyword>
<evidence type="ECO:0000256" key="1">
    <source>
        <dbReference type="ARBA" id="ARBA00004123"/>
    </source>
</evidence>
<dbReference type="PANTHER" id="PTHR31058:SF2">
    <property type="entry name" value="ZINC FINGER C4H2 DOMAIN-CONTAINING PROTEIN"/>
    <property type="match status" value="1"/>
</dbReference>
<gene>
    <name evidence="5" type="ORF">MIND_00645500</name>
</gene>
<keyword evidence="2" id="KW-0539">Nucleus</keyword>
<dbReference type="InterPro" id="IPR018482">
    <property type="entry name" value="Znf-C4H2"/>
</dbReference>
<protein>
    <submittedName>
        <fullName evidence="5">Uncharacterized protein</fullName>
    </submittedName>
</protein>
<dbReference type="OrthoDB" id="20865at2759"/>
<accession>A0A8H6W3D6</accession>
<feature type="compositionally biased region" description="Low complexity" evidence="4">
    <location>
        <begin position="260"/>
        <end position="283"/>
    </location>
</feature>
<feature type="compositionally biased region" description="Low complexity" evidence="4">
    <location>
        <begin position="291"/>
        <end position="308"/>
    </location>
</feature>
<evidence type="ECO:0000256" key="2">
    <source>
        <dbReference type="ARBA" id="ARBA00023242"/>
    </source>
</evidence>
<feature type="compositionally biased region" description="Low complexity" evidence="4">
    <location>
        <begin position="81"/>
        <end position="92"/>
    </location>
</feature>
<evidence type="ECO:0000256" key="4">
    <source>
        <dbReference type="SAM" id="MobiDB-lite"/>
    </source>
</evidence>
<dbReference type="GO" id="GO:0006355">
    <property type="term" value="P:regulation of DNA-templated transcription"/>
    <property type="evidence" value="ECO:0007669"/>
    <property type="project" value="InterPro"/>
</dbReference>
<proteinExistence type="predicted"/>
<dbReference type="Pfam" id="PF10146">
    <property type="entry name" value="zf-C4H2"/>
    <property type="match status" value="1"/>
</dbReference>